<feature type="transmembrane region" description="Helical" evidence="2">
    <location>
        <begin position="494"/>
        <end position="516"/>
    </location>
</feature>
<gene>
    <name evidence="4" type="ORF">GCM10008955_26630</name>
</gene>
<reference evidence="5" key="1">
    <citation type="journal article" date="2019" name="Int. J. Syst. Evol. Microbiol.">
        <title>The Global Catalogue of Microorganisms (GCM) 10K type strain sequencing project: providing services to taxonomists for standard genome sequencing and annotation.</title>
        <authorList>
            <consortium name="The Broad Institute Genomics Platform"/>
            <consortium name="The Broad Institute Genome Sequencing Center for Infectious Disease"/>
            <person name="Wu L."/>
            <person name="Ma J."/>
        </authorList>
    </citation>
    <scope>NUCLEOTIDE SEQUENCE [LARGE SCALE GENOMIC DNA]</scope>
    <source>
        <strain evidence="5">JCM 30331</strain>
    </source>
</reference>
<feature type="transmembrane region" description="Helical" evidence="2">
    <location>
        <begin position="417"/>
        <end position="438"/>
    </location>
</feature>
<feature type="signal peptide" evidence="3">
    <location>
        <begin position="1"/>
        <end position="25"/>
    </location>
</feature>
<organism evidence="4 5">
    <name type="scientific">Deinococcus malanensis</name>
    <dbReference type="NCBI Taxonomy" id="1706855"/>
    <lineage>
        <taxon>Bacteria</taxon>
        <taxon>Thermotogati</taxon>
        <taxon>Deinococcota</taxon>
        <taxon>Deinococci</taxon>
        <taxon>Deinococcales</taxon>
        <taxon>Deinococcaceae</taxon>
        <taxon>Deinococcus</taxon>
    </lineage>
</organism>
<keyword evidence="2" id="KW-1133">Transmembrane helix</keyword>
<feature type="chain" id="PRO_5046022833" evidence="3">
    <location>
        <begin position="26"/>
        <end position="547"/>
    </location>
</feature>
<evidence type="ECO:0000256" key="2">
    <source>
        <dbReference type="SAM" id="Phobius"/>
    </source>
</evidence>
<proteinExistence type="predicted"/>
<feature type="transmembrane region" description="Helical" evidence="2">
    <location>
        <begin position="450"/>
        <end position="474"/>
    </location>
</feature>
<dbReference type="EMBL" id="BMPP01000011">
    <property type="protein sequence ID" value="GGK31438.1"/>
    <property type="molecule type" value="Genomic_DNA"/>
</dbReference>
<keyword evidence="2" id="KW-0812">Transmembrane</keyword>
<feature type="compositionally biased region" description="Low complexity" evidence="1">
    <location>
        <begin position="256"/>
        <end position="289"/>
    </location>
</feature>
<dbReference type="Proteomes" id="UP000647587">
    <property type="component" value="Unassembled WGS sequence"/>
</dbReference>
<dbReference type="RefSeq" id="WP_189009579.1">
    <property type="nucleotide sequence ID" value="NZ_BMPP01000011.1"/>
</dbReference>
<evidence type="ECO:0000256" key="1">
    <source>
        <dbReference type="SAM" id="MobiDB-lite"/>
    </source>
</evidence>
<accession>A0ABQ2EZ15</accession>
<evidence type="ECO:0000256" key="3">
    <source>
        <dbReference type="SAM" id="SignalP"/>
    </source>
</evidence>
<keyword evidence="3" id="KW-0732">Signal</keyword>
<sequence length="547" mass="55652">MTSPLQRLSVLHVALLVAGAGSAGAQDLTAYGRLAASLDQAAAVRSSSAAAALTQLDRAQQALDTLAPTLRNRQIVSGLEDSLGAARASLARTPAELQAQVQLARGLMRKALYDQTLAGLGGQPANGSAQLRLLTREFGLQGAAAQAVIKDARAGNLERVAWRLQRTAAQKVSAALQGTRAEQSTASYLNLVRATGWFTVVQDAPGTTLKVAQFGEALRQLTGGDTAALNQSLATLRAGTRALNATLVSPPDRRATPAAPAASPAQGAGTPAGSASPSNPATAANSTPATVPPASPAADTAPGNITVIAAPAGLNGAYAALGRALSSASHADLNTARAQLGQAERALAGAPSSLRGAAGYDRLLADVRSAGARSVLRPSDVQALIGGLSNLERTVAGQPASVLDRVSGGVARGFSGWVRVLTFLLLALLSVVPLYLLNLAFGGRNTYWRAIAGGLVLLLLPTLLEGLFGLLGGLGDLLGVGPLRSLLNFSLSQGAYALPMWALLTAGAIGLLAFGFRGLCEQFGLLGRGASAKNDTQDASLDWDDDL</sequence>
<evidence type="ECO:0000313" key="5">
    <source>
        <dbReference type="Proteomes" id="UP000647587"/>
    </source>
</evidence>
<keyword evidence="5" id="KW-1185">Reference proteome</keyword>
<keyword evidence="2" id="KW-0472">Membrane</keyword>
<name>A0ABQ2EZ15_9DEIO</name>
<protein>
    <submittedName>
        <fullName evidence="4">Uncharacterized protein</fullName>
    </submittedName>
</protein>
<evidence type="ECO:0000313" key="4">
    <source>
        <dbReference type="EMBL" id="GGK31438.1"/>
    </source>
</evidence>
<comment type="caution">
    <text evidence="4">The sequence shown here is derived from an EMBL/GenBank/DDBJ whole genome shotgun (WGS) entry which is preliminary data.</text>
</comment>
<feature type="region of interest" description="Disordered" evidence="1">
    <location>
        <begin position="247"/>
        <end position="298"/>
    </location>
</feature>